<dbReference type="Proteomes" id="UP000072763">
    <property type="component" value="Unassembled WGS sequence"/>
</dbReference>
<dbReference type="RefSeq" id="WP_058748958.1">
    <property type="nucleotide sequence ID" value="NZ_LDRC01000012.1"/>
</dbReference>
<evidence type="ECO:0000256" key="1">
    <source>
        <dbReference type="SAM" id="Phobius"/>
    </source>
</evidence>
<protein>
    <recommendedName>
        <fullName evidence="4">DUF2231 domain-containing protein</fullName>
    </recommendedName>
</protein>
<feature type="transmembrane region" description="Helical" evidence="1">
    <location>
        <begin position="41"/>
        <end position="60"/>
    </location>
</feature>
<feature type="transmembrane region" description="Helical" evidence="1">
    <location>
        <begin position="87"/>
        <end position="104"/>
    </location>
</feature>
<feature type="transmembrane region" description="Helical" evidence="1">
    <location>
        <begin position="13"/>
        <end position="34"/>
    </location>
</feature>
<evidence type="ECO:0000313" key="3">
    <source>
        <dbReference type="Proteomes" id="UP000072763"/>
    </source>
</evidence>
<evidence type="ECO:0000313" key="2">
    <source>
        <dbReference type="EMBL" id="KTR53598.1"/>
    </source>
</evidence>
<dbReference type="OrthoDB" id="4864772at2"/>
<proteinExistence type="predicted"/>
<dbReference type="EMBL" id="LDRC01000012">
    <property type="protein sequence ID" value="KTR53598.1"/>
    <property type="molecule type" value="Genomic_DNA"/>
</dbReference>
<dbReference type="PATRIC" id="fig|465820.4.peg.492"/>
<keyword evidence="1" id="KW-1133">Transmembrane helix</keyword>
<dbReference type="STRING" id="465820.NS263_11145"/>
<keyword evidence="1" id="KW-0472">Membrane</keyword>
<keyword evidence="1" id="KW-0812">Transmembrane</keyword>
<name>A0A147DTD8_9MICO</name>
<evidence type="ECO:0008006" key="4">
    <source>
        <dbReference type="Google" id="ProtNLM"/>
    </source>
</evidence>
<gene>
    <name evidence="2" type="ORF">NS359_03195</name>
</gene>
<organism evidence="2 3">
    <name type="scientific">Curtobacterium oceanosedimentum</name>
    <dbReference type="NCBI Taxonomy" id="465820"/>
    <lineage>
        <taxon>Bacteria</taxon>
        <taxon>Bacillati</taxon>
        <taxon>Actinomycetota</taxon>
        <taxon>Actinomycetes</taxon>
        <taxon>Micrococcales</taxon>
        <taxon>Microbacteriaceae</taxon>
        <taxon>Curtobacterium</taxon>
    </lineage>
</organism>
<accession>A0A147DTD8</accession>
<sequence length="154" mass="16349">MDWQFDGIPLHPLLVHLTTVSVPVAALTAIVTAAWPAARRWLAVGAPIVALVALVSVPLATSSGEWLEHREKQTALLERHTELADGLLPWSIAVFVLLTLWWGWHRFAAPRVTSSGLVRAVGIVGPVLLVAAGIGSLVEVVVIGHAGAVSVWKG</sequence>
<dbReference type="AlphaFoldDB" id="A0A147DTD8"/>
<comment type="caution">
    <text evidence="2">The sequence shown here is derived from an EMBL/GenBank/DDBJ whole genome shotgun (WGS) entry which is preliminary data.</text>
</comment>
<reference evidence="2 3" key="1">
    <citation type="journal article" date="2016" name="Front. Microbiol.">
        <title>Genomic Resource of Rice Seed Associated Bacteria.</title>
        <authorList>
            <person name="Midha S."/>
            <person name="Bansal K."/>
            <person name="Sharma S."/>
            <person name="Kumar N."/>
            <person name="Patil P.P."/>
            <person name="Chaudhry V."/>
            <person name="Patil P.B."/>
        </authorList>
    </citation>
    <scope>NUCLEOTIDE SEQUENCE [LARGE SCALE GENOMIC DNA]</scope>
    <source>
        <strain evidence="2 3">NS359</strain>
    </source>
</reference>
<feature type="transmembrane region" description="Helical" evidence="1">
    <location>
        <begin position="116"/>
        <end position="138"/>
    </location>
</feature>